<accession>A0ABN1U0I5</accession>
<name>A0ABN1U0I5_9ACTN</name>
<evidence type="ECO:0000259" key="2">
    <source>
        <dbReference type="Pfam" id="PF02470"/>
    </source>
</evidence>
<reference evidence="3 4" key="1">
    <citation type="journal article" date="2019" name="Int. J. Syst. Evol. Microbiol.">
        <title>The Global Catalogue of Microorganisms (GCM) 10K type strain sequencing project: providing services to taxonomists for standard genome sequencing and annotation.</title>
        <authorList>
            <consortium name="The Broad Institute Genomics Platform"/>
            <consortium name="The Broad Institute Genome Sequencing Center for Infectious Disease"/>
            <person name="Wu L."/>
            <person name="Ma J."/>
        </authorList>
    </citation>
    <scope>NUCLEOTIDE SEQUENCE [LARGE SCALE GENOMIC DNA]</scope>
    <source>
        <strain evidence="3 4">JCM 13008</strain>
    </source>
</reference>
<dbReference type="Pfam" id="PF02470">
    <property type="entry name" value="MlaD"/>
    <property type="match status" value="1"/>
</dbReference>
<proteinExistence type="predicted"/>
<dbReference type="InterPro" id="IPR052336">
    <property type="entry name" value="MlaD_Phospholipid_Transporter"/>
</dbReference>
<gene>
    <name evidence="3" type="ORF">GCM10009668_32830</name>
</gene>
<organism evidence="3 4">
    <name type="scientific">Nocardioides dubius</name>
    <dbReference type="NCBI Taxonomy" id="317019"/>
    <lineage>
        <taxon>Bacteria</taxon>
        <taxon>Bacillati</taxon>
        <taxon>Actinomycetota</taxon>
        <taxon>Actinomycetes</taxon>
        <taxon>Propionibacteriales</taxon>
        <taxon>Nocardioidaceae</taxon>
        <taxon>Nocardioides</taxon>
    </lineage>
</organism>
<dbReference type="PANTHER" id="PTHR33371">
    <property type="entry name" value="INTERMEMBRANE PHOSPHOLIPID TRANSPORT SYSTEM BINDING PROTEIN MLAD-RELATED"/>
    <property type="match status" value="1"/>
</dbReference>
<dbReference type="PANTHER" id="PTHR33371:SF4">
    <property type="entry name" value="INTERMEMBRANE PHOSPHOLIPID TRANSPORT SYSTEM BINDING PROTEIN MLAD"/>
    <property type="match status" value="1"/>
</dbReference>
<evidence type="ECO:0000256" key="1">
    <source>
        <dbReference type="SAM" id="MobiDB-lite"/>
    </source>
</evidence>
<dbReference type="EMBL" id="BAAALG010000012">
    <property type="protein sequence ID" value="GAA1109790.1"/>
    <property type="molecule type" value="Genomic_DNA"/>
</dbReference>
<protein>
    <recommendedName>
        <fullName evidence="2">Mce/MlaD domain-containing protein</fullName>
    </recommendedName>
</protein>
<dbReference type="RefSeq" id="WP_343995926.1">
    <property type="nucleotide sequence ID" value="NZ_BAAALG010000012.1"/>
</dbReference>
<feature type="domain" description="Mce/MlaD" evidence="2">
    <location>
        <begin position="29"/>
        <end position="104"/>
    </location>
</feature>
<sequence length="410" mass="43091">MAGKALKVGVPIAALALVGGLWSLGDDDYQATVTLDSATNVVEGGPVLVNGFEAGKVTGIEVVDGRAKVSFALDPEHAPLHAGAQIDVDWKAALSERVLSITDGAEKNAEVPDGGTVPGRQPKPTELDQVLNALDAPTRKTLQSLTKRLSTTLDGNEKDLAKTVGGAGPTLEALGEILRALGTDGPAIRHLIQRVNTTLDVVADRDGEVAQIVTQLATLSDRLAERRGEVRETLRALPATLDQARSTLDLVPATTDEAVPLLDDLAPATAKLKPVAKNLAPVLRDLRPLTADLKPALASLDTLLQITPGLVGVTNQTLPSLTTAVKNLREPIEFARPYTPEIVAYPSLWASAFANYDSYGNYARLSLGASATSLNENPGIVPPGITYDPYPAPGAIVDQPWTDAAGDEMR</sequence>
<keyword evidence="4" id="KW-1185">Reference proteome</keyword>
<evidence type="ECO:0000313" key="3">
    <source>
        <dbReference type="EMBL" id="GAA1109790.1"/>
    </source>
</evidence>
<feature type="region of interest" description="Disordered" evidence="1">
    <location>
        <begin position="104"/>
        <end position="124"/>
    </location>
</feature>
<dbReference type="Proteomes" id="UP001501581">
    <property type="component" value="Unassembled WGS sequence"/>
</dbReference>
<evidence type="ECO:0000313" key="4">
    <source>
        <dbReference type="Proteomes" id="UP001501581"/>
    </source>
</evidence>
<comment type="caution">
    <text evidence="3">The sequence shown here is derived from an EMBL/GenBank/DDBJ whole genome shotgun (WGS) entry which is preliminary data.</text>
</comment>
<dbReference type="InterPro" id="IPR003399">
    <property type="entry name" value="Mce/MlaD"/>
</dbReference>